<feature type="transmembrane region" description="Helical" evidence="1">
    <location>
        <begin position="37"/>
        <end position="58"/>
    </location>
</feature>
<feature type="transmembrane region" description="Helical" evidence="1">
    <location>
        <begin position="164"/>
        <end position="182"/>
    </location>
</feature>
<feature type="transmembrane region" description="Helical" evidence="1">
    <location>
        <begin position="138"/>
        <end position="158"/>
    </location>
</feature>
<evidence type="ECO:0000313" key="2">
    <source>
        <dbReference type="EMBL" id="HIR93131.1"/>
    </source>
</evidence>
<accession>A0A9D1JG37</accession>
<evidence type="ECO:0000256" key="1">
    <source>
        <dbReference type="SAM" id="Phobius"/>
    </source>
</evidence>
<evidence type="ECO:0000313" key="3">
    <source>
        <dbReference type="Proteomes" id="UP000886841"/>
    </source>
</evidence>
<gene>
    <name evidence="2" type="ORF">IAB98_06915</name>
</gene>
<reference evidence="2" key="2">
    <citation type="journal article" date="2021" name="PeerJ">
        <title>Extensive microbial diversity within the chicken gut microbiome revealed by metagenomics and culture.</title>
        <authorList>
            <person name="Gilroy R."/>
            <person name="Ravi A."/>
            <person name="Getino M."/>
            <person name="Pursley I."/>
            <person name="Horton D.L."/>
            <person name="Alikhan N.F."/>
            <person name="Baker D."/>
            <person name="Gharbi K."/>
            <person name="Hall N."/>
            <person name="Watson M."/>
            <person name="Adriaenssens E.M."/>
            <person name="Foster-Nyarko E."/>
            <person name="Jarju S."/>
            <person name="Secka A."/>
            <person name="Antonio M."/>
            <person name="Oren A."/>
            <person name="Chaudhuri R.R."/>
            <person name="La Ragione R."/>
            <person name="Hildebrand F."/>
            <person name="Pallen M.J."/>
        </authorList>
    </citation>
    <scope>NUCLEOTIDE SEQUENCE</scope>
    <source>
        <strain evidence="2">ChiSxjej1B13-7041</strain>
    </source>
</reference>
<dbReference type="EMBL" id="DVHU01000060">
    <property type="protein sequence ID" value="HIR93131.1"/>
    <property type="molecule type" value="Genomic_DNA"/>
</dbReference>
<keyword evidence="1" id="KW-1133">Transmembrane helix</keyword>
<feature type="transmembrane region" description="Helical" evidence="1">
    <location>
        <begin position="65"/>
        <end position="96"/>
    </location>
</feature>
<dbReference type="Proteomes" id="UP000886841">
    <property type="component" value="Unassembled WGS sequence"/>
</dbReference>
<dbReference type="AlphaFoldDB" id="A0A9D1JG37"/>
<evidence type="ECO:0008006" key="4">
    <source>
        <dbReference type="Google" id="ProtNLM"/>
    </source>
</evidence>
<organism evidence="2 3">
    <name type="scientific">Candidatus Egerieimonas intestinavium</name>
    <dbReference type="NCBI Taxonomy" id="2840777"/>
    <lineage>
        <taxon>Bacteria</taxon>
        <taxon>Bacillati</taxon>
        <taxon>Bacillota</taxon>
        <taxon>Clostridia</taxon>
        <taxon>Lachnospirales</taxon>
        <taxon>Lachnospiraceae</taxon>
        <taxon>Lachnospiraceae incertae sedis</taxon>
        <taxon>Candidatus Egerieimonas</taxon>
    </lineage>
</organism>
<keyword evidence="1" id="KW-0812">Transmembrane</keyword>
<protein>
    <recommendedName>
        <fullName evidence="4">DUF4203 domain-containing protein</fullName>
    </recommendedName>
</protein>
<keyword evidence="1" id="KW-0472">Membrane</keyword>
<feature type="transmembrane region" description="Helical" evidence="1">
    <location>
        <begin position="111"/>
        <end position="131"/>
    </location>
</feature>
<reference evidence="2" key="1">
    <citation type="submission" date="2020-10" db="EMBL/GenBank/DDBJ databases">
        <authorList>
            <person name="Gilroy R."/>
        </authorList>
    </citation>
    <scope>NUCLEOTIDE SEQUENCE</scope>
    <source>
        <strain evidence="2">ChiSxjej1B13-7041</strain>
    </source>
</reference>
<comment type="caution">
    <text evidence="2">The sequence shown here is derived from an EMBL/GenBank/DDBJ whole genome shotgun (WGS) entry which is preliminary data.</text>
</comment>
<proteinExistence type="predicted"/>
<feature type="transmembrane region" description="Helical" evidence="1">
    <location>
        <begin position="7"/>
        <end position="31"/>
    </location>
</feature>
<name>A0A9D1JG37_9FIRM</name>
<sequence length="189" mass="20271">MEVIKELLTGISEFTAAVTIIFAVLNCFFGYRLLKIWIGLVGFLIGLLAGFGVSMQFVHNVTLALLIGACVGAVCAFLAFRVYLAGVFVMAFFWVYTMARLIPQPLAGEGWRMVMVGLAVALGIVGGVIAVKFTKPAVICLSAFSGGTKAVHHLLPLLGMSNPTILWVAGILLAVVGGFFQLRSTKRMR</sequence>